<gene>
    <name evidence="4" type="ORF">D1164_13950</name>
</gene>
<dbReference type="NCBIfam" id="TIGR00236">
    <property type="entry name" value="wecB"/>
    <property type="match status" value="1"/>
</dbReference>
<comment type="similarity">
    <text evidence="1">Belongs to the UDP-N-acetylglucosamine 2-epimerase family.</text>
</comment>
<dbReference type="PANTHER" id="PTHR43174">
    <property type="entry name" value="UDP-N-ACETYLGLUCOSAMINE 2-EPIMERASE"/>
    <property type="match status" value="1"/>
</dbReference>
<dbReference type="Gene3D" id="3.40.50.2000">
    <property type="entry name" value="Glycogen Phosphorylase B"/>
    <property type="match status" value="2"/>
</dbReference>
<feature type="compositionally biased region" description="Polar residues" evidence="2">
    <location>
        <begin position="40"/>
        <end position="52"/>
    </location>
</feature>
<evidence type="ECO:0000259" key="3">
    <source>
        <dbReference type="Pfam" id="PF02350"/>
    </source>
</evidence>
<feature type="domain" description="UDP-N-acetylglucosamine 2-epimerase" evidence="3">
    <location>
        <begin position="51"/>
        <end position="411"/>
    </location>
</feature>
<protein>
    <submittedName>
        <fullName evidence="4">UDP-N-acetylglucosamine 2-epimerase (Non-hydrolyzing)</fullName>
        <ecNumber evidence="4">5.1.3.14</ecNumber>
    </submittedName>
</protein>
<sequence length="420" mass="46776">MKIISVVGARPNFMKIAPFIKAIQDVNTASVSSPEEKQESMANGDTGEQTTSDKTIEHLLVHTGQHYDDRMSRSFFESLGIPDADINLGIGSGSHAEQVGNTMIAFEKVLIEEKPDWVVVVGDVNATLACSVSAKKLNIRVCHIEAGLRSGDMAMPEEINRLVTDRLSDLLLTPDTLSNENLRREGVPENKIRFVGNIMIDTLEANREKAKKLDIADIIKNNLLDSGHVQDFISASKETGAIPAVREGNYAVVTMHRPSNVDQKEILEPILNFLTEEVAATMPVIWPIHPRTKKMLQSFGLWDKAMSCKNLFLLYPIGYHEMLRLNMSATIMLTDSGGLQEECCVLGTPCLTLRWNTERPVTLKEHGGASVLVGNNILRIKEEYRTALKAGRIPQRPEMWDGQTARRCVKEIINYQETIL</sequence>
<dbReference type="EC" id="5.1.3.14" evidence="4"/>
<dbReference type="PANTHER" id="PTHR43174:SF1">
    <property type="entry name" value="UDP-N-ACETYLGLUCOSAMINE 2-EPIMERASE"/>
    <property type="match status" value="1"/>
</dbReference>
<accession>A0A399CYE9</accession>
<dbReference type="RefSeq" id="WP_119350618.1">
    <property type="nucleotide sequence ID" value="NZ_QWET01000010.1"/>
</dbReference>
<name>A0A399CYE9_9BACT</name>
<proteinExistence type="inferred from homology"/>
<dbReference type="Pfam" id="PF02350">
    <property type="entry name" value="Epimerase_2"/>
    <property type="match status" value="1"/>
</dbReference>
<organism evidence="4 5">
    <name type="scientific">Mariniphaga sediminis</name>
    <dbReference type="NCBI Taxonomy" id="1628158"/>
    <lineage>
        <taxon>Bacteria</taxon>
        <taxon>Pseudomonadati</taxon>
        <taxon>Bacteroidota</taxon>
        <taxon>Bacteroidia</taxon>
        <taxon>Marinilabiliales</taxon>
        <taxon>Prolixibacteraceae</taxon>
        <taxon>Mariniphaga</taxon>
    </lineage>
</organism>
<evidence type="ECO:0000313" key="4">
    <source>
        <dbReference type="EMBL" id="RIH64459.1"/>
    </source>
</evidence>
<comment type="caution">
    <text evidence="4">The sequence shown here is derived from an EMBL/GenBank/DDBJ whole genome shotgun (WGS) entry which is preliminary data.</text>
</comment>
<dbReference type="AlphaFoldDB" id="A0A399CYE9"/>
<dbReference type="Proteomes" id="UP000266441">
    <property type="component" value="Unassembled WGS sequence"/>
</dbReference>
<keyword evidence="5" id="KW-1185">Reference proteome</keyword>
<dbReference type="OrthoDB" id="9803238at2"/>
<dbReference type="CDD" id="cd03786">
    <property type="entry name" value="GTB_UDP-GlcNAc_2-Epimerase"/>
    <property type="match status" value="1"/>
</dbReference>
<dbReference type="GO" id="GO:0008761">
    <property type="term" value="F:UDP-N-acetylglucosamine 2-epimerase activity"/>
    <property type="evidence" value="ECO:0007669"/>
    <property type="project" value="UniProtKB-EC"/>
</dbReference>
<evidence type="ECO:0000256" key="2">
    <source>
        <dbReference type="SAM" id="MobiDB-lite"/>
    </source>
</evidence>
<evidence type="ECO:0000313" key="5">
    <source>
        <dbReference type="Proteomes" id="UP000266441"/>
    </source>
</evidence>
<dbReference type="EMBL" id="QWET01000010">
    <property type="protein sequence ID" value="RIH64459.1"/>
    <property type="molecule type" value="Genomic_DNA"/>
</dbReference>
<reference evidence="4 5" key="1">
    <citation type="journal article" date="2015" name="Int. J. Syst. Evol. Microbiol.">
        <title>Mariniphaga sediminis sp. nov., isolated from coastal sediment.</title>
        <authorList>
            <person name="Wang F.Q."/>
            <person name="Shen Q.Y."/>
            <person name="Chen G.J."/>
            <person name="Du Z.J."/>
        </authorList>
    </citation>
    <scope>NUCLEOTIDE SEQUENCE [LARGE SCALE GENOMIC DNA]</scope>
    <source>
        <strain evidence="4 5">SY21</strain>
    </source>
</reference>
<dbReference type="InterPro" id="IPR003331">
    <property type="entry name" value="UDP_GlcNAc_Epimerase_2_dom"/>
</dbReference>
<keyword evidence="1 4" id="KW-0413">Isomerase</keyword>
<feature type="region of interest" description="Disordered" evidence="2">
    <location>
        <begin position="30"/>
        <end position="52"/>
    </location>
</feature>
<dbReference type="SUPFAM" id="SSF53756">
    <property type="entry name" value="UDP-Glycosyltransferase/glycogen phosphorylase"/>
    <property type="match status" value="1"/>
</dbReference>
<dbReference type="InterPro" id="IPR029767">
    <property type="entry name" value="WecB-like"/>
</dbReference>
<evidence type="ECO:0000256" key="1">
    <source>
        <dbReference type="RuleBase" id="RU003513"/>
    </source>
</evidence>